<sequence>MDKQAIIAPVYKLYSMYDYGRDKKLDSFISVIDNMDIDKPIPISEVSQSFKRYINRHYEDKKDLINKYLNFKGYEILEIKDRYSDNSKYIKKIT</sequence>
<keyword evidence="2" id="KW-1185">Reference proteome</keyword>
<organism evidence="1 2">
    <name type="scientific">Lysinibacillus agricola</name>
    <dbReference type="NCBI Taxonomy" id="2590012"/>
    <lineage>
        <taxon>Bacteria</taxon>
        <taxon>Bacillati</taxon>
        <taxon>Bacillota</taxon>
        <taxon>Bacilli</taxon>
        <taxon>Bacillales</taxon>
        <taxon>Bacillaceae</taxon>
        <taxon>Lysinibacillus</taxon>
    </lineage>
</organism>
<protein>
    <submittedName>
        <fullName evidence="1">Uncharacterized protein</fullName>
    </submittedName>
</protein>
<accession>A0ABX7AM83</accession>
<dbReference type="RefSeq" id="WP_143114907.1">
    <property type="nucleotide sequence ID" value="NZ_CP067341.1"/>
</dbReference>
<proteinExistence type="predicted"/>
<dbReference type="EMBL" id="CP067341">
    <property type="protein sequence ID" value="QQP10866.1"/>
    <property type="molecule type" value="Genomic_DNA"/>
</dbReference>
<gene>
    <name evidence="1" type="ORF">FJQ98_16600</name>
</gene>
<reference evidence="1 2" key="1">
    <citation type="submission" date="2020-01" db="EMBL/GenBank/DDBJ databases">
        <authorList>
            <person name="Liu G."/>
            <person name="Liu B."/>
        </authorList>
    </citation>
    <scope>NUCLEOTIDE SEQUENCE [LARGE SCALE GENOMIC DNA]</scope>
    <source>
        <strain evidence="1 2">FJAT-51161</strain>
    </source>
</reference>
<dbReference type="Proteomes" id="UP000596049">
    <property type="component" value="Chromosome"/>
</dbReference>
<evidence type="ECO:0000313" key="2">
    <source>
        <dbReference type="Proteomes" id="UP000596049"/>
    </source>
</evidence>
<name>A0ABX7AM83_9BACI</name>
<evidence type="ECO:0000313" key="1">
    <source>
        <dbReference type="EMBL" id="QQP10866.1"/>
    </source>
</evidence>